<dbReference type="InterPro" id="IPR017911">
    <property type="entry name" value="MacB-like_ATP-bd"/>
</dbReference>
<organism evidence="5 6">
    <name type="scientific">Faecalicatena contorta</name>
    <dbReference type="NCBI Taxonomy" id="39482"/>
    <lineage>
        <taxon>Bacteria</taxon>
        <taxon>Bacillati</taxon>
        <taxon>Bacillota</taxon>
        <taxon>Clostridia</taxon>
        <taxon>Lachnospirales</taxon>
        <taxon>Lachnospiraceae</taxon>
        <taxon>Faecalicatena</taxon>
    </lineage>
</organism>
<evidence type="ECO:0000256" key="3">
    <source>
        <dbReference type="ARBA" id="ARBA00022840"/>
    </source>
</evidence>
<dbReference type="EMBL" id="CYZU01000023">
    <property type="protein sequence ID" value="CUO56012.1"/>
    <property type="molecule type" value="Genomic_DNA"/>
</dbReference>
<dbReference type="AlphaFoldDB" id="A0A174G0D5"/>
<dbReference type="STRING" id="39482.ERS852491_02576"/>
<keyword evidence="5" id="KW-0378">Hydrolase</keyword>
<dbReference type="Pfam" id="PF00005">
    <property type="entry name" value="ABC_tran"/>
    <property type="match status" value="1"/>
</dbReference>
<evidence type="ECO:0000313" key="6">
    <source>
        <dbReference type="Proteomes" id="UP000095544"/>
    </source>
</evidence>
<evidence type="ECO:0000259" key="4">
    <source>
        <dbReference type="PROSITE" id="PS50893"/>
    </source>
</evidence>
<dbReference type="InterPro" id="IPR027417">
    <property type="entry name" value="P-loop_NTPase"/>
</dbReference>
<keyword evidence="2" id="KW-0547">Nucleotide-binding</keyword>
<evidence type="ECO:0000256" key="2">
    <source>
        <dbReference type="ARBA" id="ARBA00022741"/>
    </source>
</evidence>
<dbReference type="GO" id="GO:0005524">
    <property type="term" value="F:ATP binding"/>
    <property type="evidence" value="ECO:0007669"/>
    <property type="project" value="UniProtKB-KW"/>
</dbReference>
<dbReference type="PROSITE" id="PS00211">
    <property type="entry name" value="ABC_TRANSPORTER_1"/>
    <property type="match status" value="1"/>
</dbReference>
<dbReference type="SUPFAM" id="SSF52540">
    <property type="entry name" value="P-loop containing nucleoside triphosphate hydrolases"/>
    <property type="match status" value="1"/>
</dbReference>
<feature type="domain" description="ABC transporter" evidence="4">
    <location>
        <begin position="4"/>
        <end position="247"/>
    </location>
</feature>
<dbReference type="Gene3D" id="3.40.50.300">
    <property type="entry name" value="P-loop containing nucleotide triphosphate hydrolases"/>
    <property type="match status" value="1"/>
</dbReference>
<dbReference type="InterPro" id="IPR003439">
    <property type="entry name" value="ABC_transporter-like_ATP-bd"/>
</dbReference>
<gene>
    <name evidence="5" type="primary">lolD_6</name>
    <name evidence="5" type="ORF">ERS852491_02576</name>
</gene>
<evidence type="ECO:0000256" key="1">
    <source>
        <dbReference type="ARBA" id="ARBA00022448"/>
    </source>
</evidence>
<reference evidence="5 6" key="1">
    <citation type="submission" date="2015-09" db="EMBL/GenBank/DDBJ databases">
        <authorList>
            <consortium name="Pathogen Informatics"/>
        </authorList>
    </citation>
    <scope>NUCLEOTIDE SEQUENCE [LARGE SCALE GENOMIC DNA]</scope>
    <source>
        <strain evidence="5 6">2789STDY5834876</strain>
    </source>
</reference>
<accession>A0A174G0D5</accession>
<dbReference type="PANTHER" id="PTHR24220">
    <property type="entry name" value="IMPORT ATP-BINDING PROTEIN"/>
    <property type="match status" value="1"/>
</dbReference>
<proteinExistence type="predicted"/>
<dbReference type="SMART" id="SM00382">
    <property type="entry name" value="AAA"/>
    <property type="match status" value="1"/>
</dbReference>
<dbReference type="InterPro" id="IPR003593">
    <property type="entry name" value="AAA+_ATPase"/>
</dbReference>
<keyword evidence="1" id="KW-0813">Transport</keyword>
<dbReference type="InterPro" id="IPR017871">
    <property type="entry name" value="ABC_transporter-like_CS"/>
</dbReference>
<dbReference type="Proteomes" id="UP000095544">
    <property type="component" value="Unassembled WGS sequence"/>
</dbReference>
<protein>
    <submittedName>
        <fullName evidence="5">Lipoprotein-releasing system ATP-binding protein LolD</fullName>
        <ecNumber evidence="5">3.6.3.-</ecNumber>
    </submittedName>
</protein>
<sequence>MKTLEVSNLCKTYIINKRQNNVLRNVNLTIHEGEMLGIMGPSGSGKTTLLYTVSGMDTATAGKVDFFGRELTSLKAGDMSDVRLNEMGFVFQQMYMLKNLSVYDNIILPGYQTAEGKTKSGRKQLNERAKLLMHKLGISEIAENDVNEVSGGQLQRACICRSMINNPRIIFADEPTGALNKQNSIEVMEELNHINREGTTIMLVTHDMKVASKCGRVLYIEDGDIREEITLGRRENAQEDRARERTLNDWLIKLGW</sequence>
<dbReference type="RefSeq" id="WP_050642215.1">
    <property type="nucleotide sequence ID" value="NZ_CABKUE010000009.1"/>
</dbReference>
<dbReference type="CDD" id="cd03255">
    <property type="entry name" value="ABC_MJ0796_LolCDE_FtsE"/>
    <property type="match status" value="1"/>
</dbReference>
<evidence type="ECO:0000313" key="5">
    <source>
        <dbReference type="EMBL" id="CUO56012.1"/>
    </source>
</evidence>
<dbReference type="GO" id="GO:0016887">
    <property type="term" value="F:ATP hydrolysis activity"/>
    <property type="evidence" value="ECO:0007669"/>
    <property type="project" value="InterPro"/>
</dbReference>
<dbReference type="GO" id="GO:0022857">
    <property type="term" value="F:transmembrane transporter activity"/>
    <property type="evidence" value="ECO:0007669"/>
    <property type="project" value="TreeGrafter"/>
</dbReference>
<dbReference type="GO" id="GO:0005886">
    <property type="term" value="C:plasma membrane"/>
    <property type="evidence" value="ECO:0007669"/>
    <property type="project" value="TreeGrafter"/>
</dbReference>
<dbReference type="OrthoDB" id="9802264at2"/>
<keyword evidence="5" id="KW-0449">Lipoprotein</keyword>
<dbReference type="PROSITE" id="PS50893">
    <property type="entry name" value="ABC_TRANSPORTER_2"/>
    <property type="match status" value="1"/>
</dbReference>
<dbReference type="EC" id="3.6.3.-" evidence="5"/>
<keyword evidence="3 5" id="KW-0067">ATP-binding</keyword>
<dbReference type="InterPro" id="IPR015854">
    <property type="entry name" value="ABC_transpr_LolD-like"/>
</dbReference>
<name>A0A174G0D5_9FIRM</name>
<dbReference type="PANTHER" id="PTHR24220:SF674">
    <property type="entry name" value="BACITRACIN EXPORT ATP-BINDING PROTEIN BCEA"/>
    <property type="match status" value="1"/>
</dbReference>